<gene>
    <name evidence="2" type="ORF">KP79_PYT22699</name>
</gene>
<organism evidence="2 3">
    <name type="scientific">Mizuhopecten yessoensis</name>
    <name type="common">Japanese scallop</name>
    <name type="synonym">Patinopecten yessoensis</name>
    <dbReference type="NCBI Taxonomy" id="6573"/>
    <lineage>
        <taxon>Eukaryota</taxon>
        <taxon>Metazoa</taxon>
        <taxon>Spiralia</taxon>
        <taxon>Lophotrochozoa</taxon>
        <taxon>Mollusca</taxon>
        <taxon>Bivalvia</taxon>
        <taxon>Autobranchia</taxon>
        <taxon>Pteriomorphia</taxon>
        <taxon>Pectinida</taxon>
        <taxon>Pectinoidea</taxon>
        <taxon>Pectinidae</taxon>
        <taxon>Mizuhopecten</taxon>
    </lineage>
</organism>
<evidence type="ECO:0000259" key="1">
    <source>
        <dbReference type="PROSITE" id="PS50097"/>
    </source>
</evidence>
<accession>A0A210PXS0</accession>
<dbReference type="GO" id="GO:0005829">
    <property type="term" value="C:cytosol"/>
    <property type="evidence" value="ECO:0007669"/>
    <property type="project" value="TreeGrafter"/>
</dbReference>
<dbReference type="SUPFAM" id="SSF54695">
    <property type="entry name" value="POZ domain"/>
    <property type="match status" value="1"/>
</dbReference>
<evidence type="ECO:0000313" key="3">
    <source>
        <dbReference type="Proteomes" id="UP000242188"/>
    </source>
</evidence>
<dbReference type="InterPro" id="IPR000210">
    <property type="entry name" value="BTB/POZ_dom"/>
</dbReference>
<dbReference type="Proteomes" id="UP000242188">
    <property type="component" value="Unassembled WGS sequence"/>
</dbReference>
<dbReference type="InterPro" id="IPR011705">
    <property type="entry name" value="BACK"/>
</dbReference>
<dbReference type="EMBL" id="NEDP02005412">
    <property type="protein sequence ID" value="OWF41276.1"/>
    <property type="molecule type" value="Genomic_DNA"/>
</dbReference>
<name>A0A210PXS0_MIZYE</name>
<dbReference type="PROSITE" id="PS50097">
    <property type="entry name" value="BTB"/>
    <property type="match status" value="1"/>
</dbReference>
<dbReference type="SMART" id="SM00875">
    <property type="entry name" value="BACK"/>
    <property type="match status" value="1"/>
</dbReference>
<dbReference type="Gene3D" id="3.30.710.10">
    <property type="entry name" value="Potassium Channel Kv1.1, Chain A"/>
    <property type="match status" value="1"/>
</dbReference>
<dbReference type="PANTHER" id="PTHR45774:SF4">
    <property type="entry name" value="AXUNDEAD, ISOFORM F"/>
    <property type="match status" value="1"/>
</dbReference>
<dbReference type="InterPro" id="IPR011333">
    <property type="entry name" value="SKP1/BTB/POZ_sf"/>
</dbReference>
<evidence type="ECO:0000313" key="2">
    <source>
        <dbReference type="EMBL" id="OWF41276.1"/>
    </source>
</evidence>
<dbReference type="Pfam" id="PF00651">
    <property type="entry name" value="BTB"/>
    <property type="match status" value="1"/>
</dbReference>
<dbReference type="PANTHER" id="PTHR45774">
    <property type="entry name" value="BTB/POZ DOMAIN-CONTAINING"/>
    <property type="match status" value="1"/>
</dbReference>
<dbReference type="Gene3D" id="1.25.40.420">
    <property type="match status" value="1"/>
</dbReference>
<dbReference type="AlphaFoldDB" id="A0A210PXS0"/>
<dbReference type="GO" id="GO:0022008">
    <property type="term" value="P:neurogenesis"/>
    <property type="evidence" value="ECO:0007669"/>
    <property type="project" value="TreeGrafter"/>
</dbReference>
<reference evidence="2 3" key="1">
    <citation type="journal article" date="2017" name="Nat. Ecol. Evol.">
        <title>Scallop genome provides insights into evolution of bilaterian karyotype and development.</title>
        <authorList>
            <person name="Wang S."/>
            <person name="Zhang J."/>
            <person name="Jiao W."/>
            <person name="Li J."/>
            <person name="Xun X."/>
            <person name="Sun Y."/>
            <person name="Guo X."/>
            <person name="Huan P."/>
            <person name="Dong B."/>
            <person name="Zhang L."/>
            <person name="Hu X."/>
            <person name="Sun X."/>
            <person name="Wang J."/>
            <person name="Zhao C."/>
            <person name="Wang Y."/>
            <person name="Wang D."/>
            <person name="Huang X."/>
            <person name="Wang R."/>
            <person name="Lv J."/>
            <person name="Li Y."/>
            <person name="Zhang Z."/>
            <person name="Liu B."/>
            <person name="Lu W."/>
            <person name="Hui Y."/>
            <person name="Liang J."/>
            <person name="Zhou Z."/>
            <person name="Hou R."/>
            <person name="Li X."/>
            <person name="Liu Y."/>
            <person name="Li H."/>
            <person name="Ning X."/>
            <person name="Lin Y."/>
            <person name="Zhao L."/>
            <person name="Xing Q."/>
            <person name="Dou J."/>
            <person name="Li Y."/>
            <person name="Mao J."/>
            <person name="Guo H."/>
            <person name="Dou H."/>
            <person name="Li T."/>
            <person name="Mu C."/>
            <person name="Jiang W."/>
            <person name="Fu Q."/>
            <person name="Fu X."/>
            <person name="Miao Y."/>
            <person name="Liu J."/>
            <person name="Yu Q."/>
            <person name="Li R."/>
            <person name="Liao H."/>
            <person name="Li X."/>
            <person name="Kong Y."/>
            <person name="Jiang Z."/>
            <person name="Chourrout D."/>
            <person name="Li R."/>
            <person name="Bao Z."/>
        </authorList>
    </citation>
    <scope>NUCLEOTIDE SEQUENCE [LARGE SCALE GENOMIC DNA]</scope>
    <source>
        <strain evidence="2 3">PY_sf001</strain>
    </source>
</reference>
<comment type="caution">
    <text evidence="2">The sequence shown here is derived from an EMBL/GenBank/DDBJ whole genome shotgun (WGS) entry which is preliminary data.</text>
</comment>
<proteinExistence type="predicted"/>
<dbReference type="OrthoDB" id="9979965at2759"/>
<sequence>MASSHDQSPERDWQVGKSLNHCLDYLFTSGLACDVTFLIGDEKEKISAHRTILLSRSPVFYAMFEGNLAEKESIIIPDYTARTFSMFLRYLYTDEIQLTVETVTSVLSVARKYIVDNLVTKCETFLKDSLTTENVCLLLEEAHVYTEESLKEDCVHVITRSPEGALKSTSFVDLCGVCVKSITESDDLAVEESVVYEAMMRWSEAECGRQGLEVTDTNRREVLGDIIYTVRFPIMEHAYFRKKVLVTDILSSMESRDIMRYHEDSKGFPCKEFNKNFRRKKRVEYDFDEDYNY</sequence>
<feature type="domain" description="BTB" evidence="1">
    <location>
        <begin position="33"/>
        <end position="100"/>
    </location>
</feature>
<dbReference type="Pfam" id="PF07707">
    <property type="entry name" value="BACK"/>
    <property type="match status" value="1"/>
</dbReference>
<protein>
    <submittedName>
        <fullName evidence="2">BTB/POZ domain-containing protein 6</fullName>
    </submittedName>
</protein>
<dbReference type="SMART" id="SM00225">
    <property type="entry name" value="BTB"/>
    <property type="match status" value="1"/>
</dbReference>
<keyword evidence="3" id="KW-1185">Reference proteome</keyword>